<proteinExistence type="predicted"/>
<gene>
    <name evidence="2" type="ORF">niasHT_003635</name>
</gene>
<name>A0ABD2MES7_9BILA</name>
<protein>
    <submittedName>
        <fullName evidence="2">Uncharacterized protein</fullName>
    </submittedName>
</protein>
<dbReference type="AlphaFoldDB" id="A0ABD2MES7"/>
<comment type="caution">
    <text evidence="2">The sequence shown here is derived from an EMBL/GenBank/DDBJ whole genome shotgun (WGS) entry which is preliminary data.</text>
</comment>
<dbReference type="EMBL" id="JBICBT010000011">
    <property type="protein sequence ID" value="KAL3126038.1"/>
    <property type="molecule type" value="Genomic_DNA"/>
</dbReference>
<reference evidence="2 3" key="1">
    <citation type="submission" date="2024-10" db="EMBL/GenBank/DDBJ databases">
        <authorList>
            <person name="Kim D."/>
        </authorList>
    </citation>
    <scope>NUCLEOTIDE SEQUENCE [LARGE SCALE GENOMIC DNA]</scope>
    <source>
        <strain evidence="2">BH-2024</strain>
    </source>
</reference>
<sequence length="1007" mass="117325">MKAYFLFFILIVYLTSIEEGLAKDYKPLITDRKNGLHLFNILREFCRATNASFDDHLGHQFHFKIDEGFCEEDGLLICYPSQWSATNDGKIPRRFNPNFGIKYDKLQERCEKIKKECKEFGGKENCGNSAYMKWHGILLKTHGTTVMGTNLTLRSSFLGKQYWGKVSDQHKAFVVELDHRRANILYGNEFNAHISYGAFLHDYKSLALLGLDIMPHKRGQNLLELFVNRTCGCSLKAWFTNPNNDLRGIEWNKLDHGNEKCDEKSEKMSLKYHLNALKPFNESCEIVLEGRMGKSPEQISVAIAKDWGELSWTKYIGMIADSIISKGQHAQEQKEEWQRYRNNSKLFEIVLTKNGTTLWAQGNRSLHFQNFMFLKEGGKIKISIYLKRFSYTCKINDKKIDFEMRPVYWFERLPYAHMDHIRIKGDFIPVKQIELLIHNENEKTPKKETPYYEKLDKESVQQNTVFNIKGELHPYAQYLRVLFLYNAYDRNVIVGETVFEICANLSRRLVNFRSYPYDFNETRNSQRHIFMNPSGKYDDTNWRLPMVERTSYLSLTEGGGFEISVKFTDDVLDTLVNLKQIRYVRNNLTTLWPLWKITNVGVSGDANLFIGRTDRLFSNTRPIYFETSSNIMGNTKSATKSATKSFVKRLDSKLLPGDIIRIKGKLTQSLIDGMPITISFLSRTNDPYSAEIETIAKCKSKTGVNCQAFCPLRLQFVWNGRLQMVQLHVTALNGYEKINVSMNENLPSFKKNAGEEIDLWIRITYNAYILNGHGNAPTNIFIGDGEKKALPAWLVEFIHIFAPLDMTSDYPSKETDERYDFSNHLPKIMELKKRLQVGDKVIINATMRKVEQIEMFELGFYTPGWSYIRPFSRIQFNIRFAYEPDKIEMYSDFWNWKTMLYKQWLVSYDYVVMPELPFYMALTIVNETNYDIHLNPFNKNDHFSFKFGDVKGFCERCMDTGNLDSEQKSWAMPIWTADFVVVKNYLTSISITIKNKNGQIIQNSKND</sequence>
<organism evidence="2 3">
    <name type="scientific">Heterodera trifolii</name>
    <dbReference type="NCBI Taxonomy" id="157864"/>
    <lineage>
        <taxon>Eukaryota</taxon>
        <taxon>Metazoa</taxon>
        <taxon>Ecdysozoa</taxon>
        <taxon>Nematoda</taxon>
        <taxon>Chromadorea</taxon>
        <taxon>Rhabditida</taxon>
        <taxon>Tylenchina</taxon>
        <taxon>Tylenchomorpha</taxon>
        <taxon>Tylenchoidea</taxon>
        <taxon>Heteroderidae</taxon>
        <taxon>Heteroderinae</taxon>
        <taxon>Heterodera</taxon>
    </lineage>
</organism>
<feature type="chain" id="PRO_5044872659" evidence="1">
    <location>
        <begin position="23"/>
        <end position="1007"/>
    </location>
</feature>
<evidence type="ECO:0000256" key="1">
    <source>
        <dbReference type="SAM" id="SignalP"/>
    </source>
</evidence>
<dbReference type="Proteomes" id="UP001620626">
    <property type="component" value="Unassembled WGS sequence"/>
</dbReference>
<evidence type="ECO:0000313" key="3">
    <source>
        <dbReference type="Proteomes" id="UP001620626"/>
    </source>
</evidence>
<feature type="signal peptide" evidence="1">
    <location>
        <begin position="1"/>
        <end position="22"/>
    </location>
</feature>
<evidence type="ECO:0000313" key="2">
    <source>
        <dbReference type="EMBL" id="KAL3126038.1"/>
    </source>
</evidence>
<accession>A0ABD2MES7</accession>
<keyword evidence="3" id="KW-1185">Reference proteome</keyword>
<keyword evidence="1" id="KW-0732">Signal</keyword>